<dbReference type="AlphaFoldDB" id="A0A830H635"/>
<evidence type="ECO:0000259" key="5">
    <source>
        <dbReference type="SMART" id="SM00382"/>
    </source>
</evidence>
<dbReference type="PRINTS" id="PR00819">
    <property type="entry name" value="CBXCFQXSUPER"/>
</dbReference>
<comment type="similarity">
    <text evidence="1">Belongs to the AAA ATPase family.</text>
</comment>
<evidence type="ECO:0000256" key="3">
    <source>
        <dbReference type="ARBA" id="ARBA00022840"/>
    </source>
</evidence>
<feature type="region of interest" description="Disordered" evidence="4">
    <location>
        <begin position="479"/>
        <end position="498"/>
    </location>
</feature>
<dbReference type="Proteomes" id="UP000660262">
    <property type="component" value="Unassembled WGS sequence"/>
</dbReference>
<sequence>MHARVQTAAVKRLRVIFCLHDATTSLERMYAPPCRTRVGSVRGYVARNNGTFRSLEAWRAGAQVPTWLRCVPFALAGLMVKASCDGGAQQVPDDIINAARSKVAAALLARASDLPTLEDPRISFSTNNETNSGGRLAVMFNLPAEADASQLVVAAAGQLSNLAKPATMSLRGWEEPGVSRALALTSEKTLSMTLFVPLIANSPSQLEFHKIVDAKGGTVPLTDDEAKALAAIVASAFGEAKALAWGDPFHHLKRAPSRRRRRDADDLVGDSARRGRSDDAGKANFVASLERLGATVTDTSALRDDKGADDDDNKIWCGIAGYKTQKQDVEETLLLPMTHPELFAAVRRSARGDRVAGGGGTTGTNAPRAVLFAGPPGTGKTTMARAVSRQAHVPMIYLPMESLSSKYYGESEKRLSEALRTAEALGRRCGGALVFLDEIDSVAGRRGSGGGGEDNGGSEMHEATRRSLGVLLRHLDGFGDQSDGGGGSSSADGLPPAGERKWSTLVAATNRPQDLDEALMSRFAGVVTFPLPDIEGRTAIFDTYATSLTMAEKITLARRCESCSGRDVKDACEAAERKWAAQLARKGGKSASASPPPMRMYEMAVEARAARNF</sequence>
<dbReference type="CDD" id="cd19481">
    <property type="entry name" value="RecA-like_protease"/>
    <property type="match status" value="1"/>
</dbReference>
<dbReference type="InterPro" id="IPR003593">
    <property type="entry name" value="AAA+_ATPase"/>
</dbReference>
<evidence type="ECO:0000313" key="6">
    <source>
        <dbReference type="EMBL" id="GHP01743.1"/>
    </source>
</evidence>
<dbReference type="InterPro" id="IPR027417">
    <property type="entry name" value="P-loop_NTPase"/>
</dbReference>
<dbReference type="GO" id="GO:0005524">
    <property type="term" value="F:ATP binding"/>
    <property type="evidence" value="ECO:0007669"/>
    <property type="project" value="UniProtKB-KW"/>
</dbReference>
<proteinExistence type="inferred from homology"/>
<evidence type="ECO:0000313" key="7">
    <source>
        <dbReference type="Proteomes" id="UP000660262"/>
    </source>
</evidence>
<evidence type="ECO:0000256" key="4">
    <source>
        <dbReference type="SAM" id="MobiDB-lite"/>
    </source>
</evidence>
<protein>
    <recommendedName>
        <fullName evidence="5">AAA+ ATPase domain-containing protein</fullName>
    </recommendedName>
</protein>
<dbReference type="InterPro" id="IPR003959">
    <property type="entry name" value="ATPase_AAA_core"/>
</dbReference>
<dbReference type="OrthoDB" id="5925at2759"/>
<feature type="region of interest" description="Disordered" evidence="4">
    <location>
        <begin position="255"/>
        <end position="279"/>
    </location>
</feature>
<dbReference type="Pfam" id="PF00004">
    <property type="entry name" value="AAA"/>
    <property type="match status" value="1"/>
</dbReference>
<dbReference type="Gene3D" id="3.40.50.300">
    <property type="entry name" value="P-loop containing nucleotide triphosphate hydrolases"/>
    <property type="match status" value="1"/>
</dbReference>
<keyword evidence="7" id="KW-1185">Reference proteome</keyword>
<dbReference type="PANTHER" id="PTHR23073">
    <property type="entry name" value="26S PROTEASOME REGULATORY SUBUNIT"/>
    <property type="match status" value="1"/>
</dbReference>
<organism evidence="6 7">
    <name type="scientific">Pycnococcus provasolii</name>
    <dbReference type="NCBI Taxonomy" id="41880"/>
    <lineage>
        <taxon>Eukaryota</taxon>
        <taxon>Viridiplantae</taxon>
        <taxon>Chlorophyta</taxon>
        <taxon>Pseudoscourfieldiophyceae</taxon>
        <taxon>Pseudoscourfieldiales</taxon>
        <taxon>Pycnococcaceae</taxon>
        <taxon>Pycnococcus</taxon>
    </lineage>
</organism>
<dbReference type="SMART" id="SM00382">
    <property type="entry name" value="AAA"/>
    <property type="match status" value="1"/>
</dbReference>
<reference evidence="6" key="1">
    <citation type="submission" date="2020-10" db="EMBL/GenBank/DDBJ databases">
        <title>Unveiling of a novel bifunctional photoreceptor, Dualchrome1, isolated from a cosmopolitan green alga.</title>
        <authorList>
            <person name="Suzuki S."/>
            <person name="Kawachi M."/>
        </authorList>
    </citation>
    <scope>NUCLEOTIDE SEQUENCE</scope>
    <source>
        <strain evidence="6">NIES 2893</strain>
    </source>
</reference>
<evidence type="ECO:0000256" key="1">
    <source>
        <dbReference type="ARBA" id="ARBA00006914"/>
    </source>
</evidence>
<dbReference type="InterPro" id="IPR050221">
    <property type="entry name" value="26S_Proteasome_ATPase"/>
</dbReference>
<gene>
    <name evidence="6" type="ORF">PPROV_000050000</name>
</gene>
<name>A0A830H635_9CHLO</name>
<dbReference type="EMBL" id="BNJQ01000002">
    <property type="protein sequence ID" value="GHP01743.1"/>
    <property type="molecule type" value="Genomic_DNA"/>
</dbReference>
<keyword evidence="3" id="KW-0067">ATP-binding</keyword>
<accession>A0A830H635</accession>
<evidence type="ECO:0000256" key="2">
    <source>
        <dbReference type="ARBA" id="ARBA00022741"/>
    </source>
</evidence>
<comment type="caution">
    <text evidence="6">The sequence shown here is derived from an EMBL/GenBank/DDBJ whole genome shotgun (WGS) entry which is preliminary data.</text>
</comment>
<dbReference type="SUPFAM" id="SSF52540">
    <property type="entry name" value="P-loop containing nucleoside triphosphate hydrolases"/>
    <property type="match status" value="1"/>
</dbReference>
<dbReference type="GO" id="GO:0016887">
    <property type="term" value="F:ATP hydrolysis activity"/>
    <property type="evidence" value="ECO:0007669"/>
    <property type="project" value="InterPro"/>
</dbReference>
<feature type="domain" description="AAA+ ATPase" evidence="5">
    <location>
        <begin position="366"/>
        <end position="533"/>
    </location>
</feature>
<dbReference type="InterPro" id="IPR000641">
    <property type="entry name" value="CbxX/CfxQ"/>
</dbReference>
<keyword evidence="2" id="KW-0547">Nucleotide-binding</keyword>